<evidence type="ECO:0000256" key="1">
    <source>
        <dbReference type="SAM" id="MobiDB-lite"/>
    </source>
</evidence>
<evidence type="ECO:0000313" key="4">
    <source>
        <dbReference type="Proteomes" id="UP000008827"/>
    </source>
</evidence>
<dbReference type="InParanoid" id="A0A0R0L7R1"/>
<reference evidence="2" key="3">
    <citation type="submission" date="2018-07" db="EMBL/GenBank/DDBJ databases">
        <title>WGS assembly of Glycine max.</title>
        <authorList>
            <person name="Schmutz J."/>
            <person name="Cannon S."/>
            <person name="Schlueter J."/>
            <person name="Ma J."/>
            <person name="Mitros T."/>
            <person name="Nelson W."/>
            <person name="Hyten D."/>
            <person name="Song Q."/>
            <person name="Thelen J."/>
            <person name="Cheng J."/>
            <person name="Xu D."/>
            <person name="Hellsten U."/>
            <person name="May G."/>
            <person name="Yu Y."/>
            <person name="Sakurai T."/>
            <person name="Umezawa T."/>
            <person name="Bhattacharyya M."/>
            <person name="Sandhu D."/>
            <person name="Valliyodan B."/>
            <person name="Lindquist E."/>
            <person name="Peto M."/>
            <person name="Grant D."/>
            <person name="Shu S."/>
            <person name="Goodstein D."/>
            <person name="Barry K."/>
            <person name="Futrell-Griggs M."/>
            <person name="Abernathy B."/>
            <person name="Du J."/>
            <person name="Tian Z."/>
            <person name="Zhu L."/>
            <person name="Gill N."/>
            <person name="Joshi T."/>
            <person name="Libault M."/>
            <person name="Sethuraman A."/>
            <person name="Zhang X."/>
            <person name="Shinozaki K."/>
            <person name="Nguyen H."/>
            <person name="Wing R."/>
            <person name="Cregan P."/>
            <person name="Specht J."/>
            <person name="Grimwood J."/>
            <person name="Rokhsar D."/>
            <person name="Stacey G."/>
            <person name="Shoemaker R."/>
            <person name="Jackson S."/>
        </authorList>
    </citation>
    <scope>NUCLEOTIDE SEQUENCE</scope>
    <source>
        <tissue evidence="2">Callus</tissue>
    </source>
</reference>
<feature type="compositionally biased region" description="Polar residues" evidence="1">
    <location>
        <begin position="164"/>
        <end position="179"/>
    </location>
</feature>
<reference evidence="3" key="2">
    <citation type="submission" date="2018-02" db="UniProtKB">
        <authorList>
            <consortium name="EnsemblPlants"/>
        </authorList>
    </citation>
    <scope>IDENTIFICATION</scope>
    <source>
        <strain evidence="3">Williams 82</strain>
    </source>
</reference>
<evidence type="ECO:0000313" key="3">
    <source>
        <dbReference type="EnsemblPlants" id="KRH75296"/>
    </source>
</evidence>
<dbReference type="EnsemblPlants" id="KRH75296">
    <property type="protein sequence ID" value="KRH75296"/>
    <property type="gene ID" value="GLYMA_01G076400"/>
</dbReference>
<dbReference type="PANTHER" id="PTHR46249:SF29">
    <property type="entry name" value="VIRAL MOVEMENT PROTEIN"/>
    <property type="match status" value="1"/>
</dbReference>
<evidence type="ECO:0000313" key="2">
    <source>
        <dbReference type="EMBL" id="KRH75296.1"/>
    </source>
</evidence>
<reference evidence="2 3" key="1">
    <citation type="journal article" date="2010" name="Nature">
        <title>Genome sequence of the palaeopolyploid soybean.</title>
        <authorList>
            <person name="Schmutz J."/>
            <person name="Cannon S.B."/>
            <person name="Schlueter J."/>
            <person name="Ma J."/>
            <person name="Mitros T."/>
            <person name="Nelson W."/>
            <person name="Hyten D.L."/>
            <person name="Song Q."/>
            <person name="Thelen J.J."/>
            <person name="Cheng J."/>
            <person name="Xu D."/>
            <person name="Hellsten U."/>
            <person name="May G.D."/>
            <person name="Yu Y."/>
            <person name="Sakurai T."/>
            <person name="Umezawa T."/>
            <person name="Bhattacharyya M.K."/>
            <person name="Sandhu D."/>
            <person name="Valliyodan B."/>
            <person name="Lindquist E."/>
            <person name="Peto M."/>
            <person name="Grant D."/>
            <person name="Shu S."/>
            <person name="Goodstein D."/>
            <person name="Barry K."/>
            <person name="Futrell-Griggs M."/>
            <person name="Abernathy B."/>
            <person name="Du J."/>
            <person name="Tian Z."/>
            <person name="Zhu L."/>
            <person name="Gill N."/>
            <person name="Joshi T."/>
            <person name="Libault M."/>
            <person name="Sethuraman A."/>
            <person name="Zhang X.-C."/>
            <person name="Shinozaki K."/>
            <person name="Nguyen H.T."/>
            <person name="Wing R.A."/>
            <person name="Cregan P."/>
            <person name="Specht J."/>
            <person name="Grimwood J."/>
            <person name="Rokhsar D."/>
            <person name="Stacey G."/>
            <person name="Shoemaker R.C."/>
            <person name="Jackson S.A."/>
        </authorList>
    </citation>
    <scope>NUCLEOTIDE SEQUENCE</scope>
    <source>
        <strain evidence="3">cv. Williams 82</strain>
        <tissue evidence="2">Callus</tissue>
    </source>
</reference>
<dbReference type="OMA" id="IQWHEIS"/>
<organism evidence="2">
    <name type="scientific">Glycine max</name>
    <name type="common">Soybean</name>
    <name type="synonym">Glycine hispida</name>
    <dbReference type="NCBI Taxonomy" id="3847"/>
    <lineage>
        <taxon>Eukaryota</taxon>
        <taxon>Viridiplantae</taxon>
        <taxon>Streptophyta</taxon>
        <taxon>Embryophyta</taxon>
        <taxon>Tracheophyta</taxon>
        <taxon>Spermatophyta</taxon>
        <taxon>Magnoliopsida</taxon>
        <taxon>eudicotyledons</taxon>
        <taxon>Gunneridae</taxon>
        <taxon>Pentapetalae</taxon>
        <taxon>rosids</taxon>
        <taxon>fabids</taxon>
        <taxon>Fabales</taxon>
        <taxon>Fabaceae</taxon>
        <taxon>Papilionoideae</taxon>
        <taxon>50 kb inversion clade</taxon>
        <taxon>NPAAA clade</taxon>
        <taxon>indigoferoid/millettioid clade</taxon>
        <taxon>Phaseoleae</taxon>
        <taxon>Glycine</taxon>
        <taxon>Glycine subgen. Soja</taxon>
    </lineage>
</organism>
<dbReference type="EMBL" id="CM000834">
    <property type="protein sequence ID" value="KRH75296.1"/>
    <property type="molecule type" value="Genomic_DNA"/>
</dbReference>
<sequence length="202" mass="23202">MDRNILDSLFLNIHFHGLDMNEGSIPAALIYRIQYKVMNTCASRVLLQPQKGETTLFITDMTKANVSLKRIIKWDEVTLPEKWVMEKATPSDPRPAPIIEDIKQDNSGKVEITFNRRNSFLSRIEASRSEYESTRRSFSVRTRSIPVGLTRSELHNQFPTVNLQGLDTTSSIPRTTYNQDQEDDQKSIQSPTYSSMEPYDVI</sequence>
<dbReference type="Proteomes" id="UP000008827">
    <property type="component" value="Chromosome 1"/>
</dbReference>
<accession>A0A0R0L7R1</accession>
<proteinExistence type="predicted"/>
<protein>
    <submittedName>
        <fullName evidence="2 3">Uncharacterized protein</fullName>
    </submittedName>
</protein>
<feature type="region of interest" description="Disordered" evidence="1">
    <location>
        <begin position="164"/>
        <end position="202"/>
    </location>
</feature>
<keyword evidence="4" id="KW-1185">Reference proteome</keyword>
<gene>
    <name evidence="2" type="ORF">GLYMA_01G076400</name>
</gene>
<name>A0A0R0L7R1_SOYBN</name>
<dbReference type="PANTHER" id="PTHR46249">
    <property type="entry name" value="CCHC-TYPE DOMAIN-CONTAINING PROTEIN-RELATED"/>
    <property type="match status" value="1"/>
</dbReference>
<dbReference type="AlphaFoldDB" id="A0A0R0L7R1"/>
<dbReference type="Gramene" id="KRH75296">
    <property type="protein sequence ID" value="KRH75296"/>
    <property type="gene ID" value="GLYMA_01G076400"/>
</dbReference>